<dbReference type="PANTHER" id="PTHR37834">
    <property type="entry name" value="GDSL-LIKE LIPASE/ACYLHYDROLASE DOMAIN PROTEIN (AFU_ORTHOLOGUE AFUA_2G00620)"/>
    <property type="match status" value="1"/>
</dbReference>
<dbReference type="InterPro" id="IPR036514">
    <property type="entry name" value="SGNH_hydro_sf"/>
</dbReference>
<gene>
    <name evidence="2" type="ORF">CAOG_005632</name>
</gene>
<name>A0A0D2X3Z1_CAPO3</name>
<dbReference type="InterPro" id="IPR052762">
    <property type="entry name" value="PCW_deacetylase/CE"/>
</dbReference>
<dbReference type="Gene3D" id="3.40.50.1110">
    <property type="entry name" value="SGNH hydrolase"/>
    <property type="match status" value="1"/>
</dbReference>
<keyword evidence="1" id="KW-0732">Signal</keyword>
<dbReference type="PhylomeDB" id="A0A0D2X3Z1"/>
<dbReference type="PROSITE" id="PS51257">
    <property type="entry name" value="PROKAR_LIPOPROTEIN"/>
    <property type="match status" value="1"/>
</dbReference>
<dbReference type="eggNOG" id="ENOG502S9H7">
    <property type="taxonomic scope" value="Eukaryota"/>
</dbReference>
<feature type="chain" id="PRO_5002270405" evidence="1">
    <location>
        <begin position="27"/>
        <end position="484"/>
    </location>
</feature>
<accession>A0A0D2X3Z1</accession>
<dbReference type="InterPro" id="IPR037461">
    <property type="entry name" value="CtCE2-like_dom"/>
</dbReference>
<dbReference type="Proteomes" id="UP000008743">
    <property type="component" value="Unassembled WGS sequence"/>
</dbReference>
<evidence type="ECO:0000313" key="3">
    <source>
        <dbReference type="Proteomes" id="UP000008743"/>
    </source>
</evidence>
<keyword evidence="3" id="KW-1185">Reference proteome</keyword>
<sequence>MSGRAHRSLILLAFVLLACCIGWSSATQWRMYTVESDASVFIVSGRHVPPSPATTTIAAASSSSTLTDIDISVTGEDQPSSNEDRVGTHISRQIPARTGIQQQQAIRFDWSGVSVATTVMNATRIVLSVALDGADNSSQAHFEVLVRDAATPLSNQSILYQARVIVYSANASTIECVTLPVDDLPLLNPAQVYSVEINKRTEASGGIVYFCGMGVADDTMATDSHENENVDHISNKKKHGKNVEIKTDERMAMTGNKFANPSMHRPSHHPAAAVAGRRIEWLGASLTCGFGDEGTAPCDFSWYTENNYLSHGPITSRALKAEYHIEAWSGKGVIRNYGDTGFSVCPFPCYFNRTLANSNLLWDYGAWVPQAVVINLGTNDYWTTPYPTDDQFIDGLIGFVKQIQTAYAPYTTDIVFFLACGPMLTGHPCDNVKAAAEKSATYYIDIHPALNSTDWGCDGHPNLDGQAKMTQITIPFIGSVMGWL</sequence>
<dbReference type="AlphaFoldDB" id="A0A0D2X3Z1"/>
<dbReference type="STRING" id="595528.A0A0D2X3Z1"/>
<dbReference type="InParanoid" id="A0A0D2X3Z1"/>
<evidence type="ECO:0000256" key="1">
    <source>
        <dbReference type="SAM" id="SignalP"/>
    </source>
</evidence>
<dbReference type="OrthoDB" id="30833at2759"/>
<proteinExistence type="predicted"/>
<dbReference type="PANTHER" id="PTHR37834:SF2">
    <property type="entry name" value="ESTERASE, SGNH HYDROLASE-TYPE"/>
    <property type="match status" value="1"/>
</dbReference>
<evidence type="ECO:0000313" key="2">
    <source>
        <dbReference type="EMBL" id="KJE95149.1"/>
    </source>
</evidence>
<dbReference type="CDD" id="cd01831">
    <property type="entry name" value="Endoglucanase_E_like"/>
    <property type="match status" value="1"/>
</dbReference>
<protein>
    <submittedName>
        <fullName evidence="2">Endoglucanase E</fullName>
    </submittedName>
</protein>
<organism evidence="2 3">
    <name type="scientific">Capsaspora owczarzaki (strain ATCC 30864)</name>
    <dbReference type="NCBI Taxonomy" id="595528"/>
    <lineage>
        <taxon>Eukaryota</taxon>
        <taxon>Filasterea</taxon>
        <taxon>Capsaspora</taxon>
    </lineage>
</organism>
<feature type="signal peptide" evidence="1">
    <location>
        <begin position="1"/>
        <end position="26"/>
    </location>
</feature>
<dbReference type="GO" id="GO:0052689">
    <property type="term" value="F:carboxylic ester hydrolase activity"/>
    <property type="evidence" value="ECO:0007669"/>
    <property type="project" value="InterPro"/>
</dbReference>
<dbReference type="EMBL" id="KE346368">
    <property type="protein sequence ID" value="KJE95149.1"/>
    <property type="molecule type" value="Genomic_DNA"/>
</dbReference>
<reference evidence="3" key="1">
    <citation type="submission" date="2011-02" db="EMBL/GenBank/DDBJ databases">
        <title>The Genome Sequence of Capsaspora owczarzaki ATCC 30864.</title>
        <authorList>
            <person name="Russ C."/>
            <person name="Cuomo C."/>
            <person name="Burger G."/>
            <person name="Gray M.W."/>
            <person name="Holland P.W.H."/>
            <person name="King N."/>
            <person name="Lang F.B.F."/>
            <person name="Roger A.J."/>
            <person name="Ruiz-Trillo I."/>
            <person name="Young S.K."/>
            <person name="Zeng Q."/>
            <person name="Gargeya S."/>
            <person name="Alvarado L."/>
            <person name="Berlin A."/>
            <person name="Chapman S.B."/>
            <person name="Chen Z."/>
            <person name="Freedman E."/>
            <person name="Gellesch M."/>
            <person name="Goldberg J."/>
            <person name="Griggs A."/>
            <person name="Gujja S."/>
            <person name="Heilman E."/>
            <person name="Heiman D."/>
            <person name="Howarth C."/>
            <person name="Mehta T."/>
            <person name="Neiman D."/>
            <person name="Pearson M."/>
            <person name="Roberts A."/>
            <person name="Saif S."/>
            <person name="Shea T."/>
            <person name="Shenoy N."/>
            <person name="Sisk P."/>
            <person name="Stolte C."/>
            <person name="Sykes S."/>
            <person name="White J."/>
            <person name="Yandava C."/>
            <person name="Haas B."/>
            <person name="Nusbaum C."/>
            <person name="Birren B."/>
        </authorList>
    </citation>
    <scope>NUCLEOTIDE SEQUENCE</scope>
    <source>
        <strain evidence="3">ATCC 30864</strain>
    </source>
</reference>
<dbReference type="SUPFAM" id="SSF52266">
    <property type="entry name" value="SGNH hydrolase"/>
    <property type="match status" value="1"/>
</dbReference>